<dbReference type="Proteomes" id="UP000292262">
    <property type="component" value="Unassembled WGS sequence"/>
</dbReference>
<organism evidence="2 3">
    <name type="scientific">Aquimarina brevivitae</name>
    <dbReference type="NCBI Taxonomy" id="323412"/>
    <lineage>
        <taxon>Bacteria</taxon>
        <taxon>Pseudomonadati</taxon>
        <taxon>Bacteroidota</taxon>
        <taxon>Flavobacteriia</taxon>
        <taxon>Flavobacteriales</taxon>
        <taxon>Flavobacteriaceae</taxon>
        <taxon>Aquimarina</taxon>
    </lineage>
</organism>
<dbReference type="RefSeq" id="WP_130285113.1">
    <property type="nucleotide sequence ID" value="NZ_SGXE01000001.1"/>
</dbReference>
<protein>
    <recommendedName>
        <fullName evidence="4">ABC-2 type transport system permease protein</fullName>
    </recommendedName>
</protein>
<dbReference type="AlphaFoldDB" id="A0A4Q7PFM2"/>
<name>A0A4Q7PFM2_9FLAO</name>
<keyword evidence="1" id="KW-0472">Membrane</keyword>
<feature type="transmembrane region" description="Helical" evidence="1">
    <location>
        <begin position="168"/>
        <end position="188"/>
    </location>
</feature>
<keyword evidence="1" id="KW-0812">Transmembrane</keyword>
<comment type="caution">
    <text evidence="2">The sequence shown here is derived from an EMBL/GenBank/DDBJ whole genome shotgun (WGS) entry which is preliminary data.</text>
</comment>
<feature type="transmembrane region" description="Helical" evidence="1">
    <location>
        <begin position="142"/>
        <end position="161"/>
    </location>
</feature>
<accession>A0A4Q7PFM2</accession>
<dbReference type="EMBL" id="SGXE01000001">
    <property type="protein sequence ID" value="RZS99264.1"/>
    <property type="molecule type" value="Genomic_DNA"/>
</dbReference>
<proteinExistence type="predicted"/>
<feature type="transmembrane region" description="Helical" evidence="1">
    <location>
        <begin position="302"/>
        <end position="327"/>
    </location>
</feature>
<feature type="transmembrane region" description="Helical" evidence="1">
    <location>
        <begin position="421"/>
        <end position="440"/>
    </location>
</feature>
<feature type="transmembrane region" description="Helical" evidence="1">
    <location>
        <begin position="446"/>
        <end position="464"/>
    </location>
</feature>
<feature type="transmembrane region" description="Helical" evidence="1">
    <location>
        <begin position="200"/>
        <end position="223"/>
    </location>
</feature>
<gene>
    <name evidence="2" type="ORF">EV197_0473</name>
</gene>
<dbReference type="InterPro" id="IPR043742">
    <property type="entry name" value="DUF5687"/>
</dbReference>
<feature type="transmembrane region" description="Helical" evidence="1">
    <location>
        <begin position="102"/>
        <end position="130"/>
    </location>
</feature>
<feature type="transmembrane region" description="Helical" evidence="1">
    <location>
        <begin position="63"/>
        <end position="81"/>
    </location>
</feature>
<evidence type="ECO:0000313" key="2">
    <source>
        <dbReference type="EMBL" id="RZS99264.1"/>
    </source>
</evidence>
<evidence type="ECO:0008006" key="4">
    <source>
        <dbReference type="Google" id="ProtNLM"/>
    </source>
</evidence>
<dbReference type="OrthoDB" id="1014144at2"/>
<sequence length="491" mass="55843">MVKHFFRLQWKSFWRSASLSSSLWMKILMGLAALYFIVVMLGGGFGAYFYIKKELAQDPLTVANQFLVYWIFADLLFRYALQKMPVIDIKPLLILPFKKGKIVSFAFFKTVFSFFNIIHAFFFIPLSVLLIADGGKPVTNTLLWLLSIVALLYTNNFLNILLNKKDNLVIIIGSILAVTGGLQYFGYFDITLYTAPVFDFLFTTSWAVLIPVVILLILIKLAYTSFYNDLYLDAGLSSKSKSIKTENLDWLNRFGKTAVFLKNDIKLIKRNKRARTTVLVSCMFLFYGLLFFTGAVEVYDGPVWRIFAAIFVTGGFLLSFGQFVPSWDSAYYPLMMSQNIRYKEYLSSKWWLMVIATVVSTILASGYLYFGWDVYVAILVAAVYNIGVNSHVVLWAGAYVKTPIDLTSNKKAFGDKQAFNVKTLLLSLPKMALPMILYAIGHYAYSPYAGYALVGIAGVIGFAFKDRVFDLIEKIYKTEKYKTLAAYKQKK</sequence>
<feature type="transmembrane region" description="Helical" evidence="1">
    <location>
        <begin position="348"/>
        <end position="370"/>
    </location>
</feature>
<keyword evidence="3" id="KW-1185">Reference proteome</keyword>
<reference evidence="2 3" key="1">
    <citation type="submission" date="2019-02" db="EMBL/GenBank/DDBJ databases">
        <title>Genomic Encyclopedia of Type Strains, Phase IV (KMG-IV): sequencing the most valuable type-strain genomes for metagenomic binning, comparative biology and taxonomic classification.</title>
        <authorList>
            <person name="Goeker M."/>
        </authorList>
    </citation>
    <scope>NUCLEOTIDE SEQUENCE [LARGE SCALE GENOMIC DNA]</scope>
    <source>
        <strain evidence="2 3">DSM 17196</strain>
    </source>
</reference>
<feature type="transmembrane region" description="Helical" evidence="1">
    <location>
        <begin position="27"/>
        <end position="51"/>
    </location>
</feature>
<feature type="transmembrane region" description="Helical" evidence="1">
    <location>
        <begin position="276"/>
        <end position="296"/>
    </location>
</feature>
<dbReference type="Pfam" id="PF18940">
    <property type="entry name" value="DUF5687"/>
    <property type="match status" value="1"/>
</dbReference>
<evidence type="ECO:0000313" key="3">
    <source>
        <dbReference type="Proteomes" id="UP000292262"/>
    </source>
</evidence>
<evidence type="ECO:0000256" key="1">
    <source>
        <dbReference type="SAM" id="Phobius"/>
    </source>
</evidence>
<keyword evidence="1" id="KW-1133">Transmembrane helix</keyword>
<feature type="transmembrane region" description="Helical" evidence="1">
    <location>
        <begin position="376"/>
        <end position="400"/>
    </location>
</feature>